<evidence type="ECO:0000313" key="1">
    <source>
        <dbReference type="EMBL" id="SVE07358.1"/>
    </source>
</evidence>
<dbReference type="EMBL" id="UINC01192285">
    <property type="protein sequence ID" value="SVE07358.1"/>
    <property type="molecule type" value="Genomic_DNA"/>
</dbReference>
<proteinExistence type="predicted"/>
<reference evidence="1" key="1">
    <citation type="submission" date="2018-05" db="EMBL/GenBank/DDBJ databases">
        <authorList>
            <person name="Lanie J.A."/>
            <person name="Ng W.-L."/>
            <person name="Kazmierczak K.M."/>
            <person name="Andrzejewski T.M."/>
            <person name="Davidsen T.M."/>
            <person name="Wayne K.J."/>
            <person name="Tettelin H."/>
            <person name="Glass J.I."/>
            <person name="Rusch D."/>
            <person name="Podicherti R."/>
            <person name="Tsui H.-C.T."/>
            <person name="Winkler M.E."/>
        </authorList>
    </citation>
    <scope>NUCLEOTIDE SEQUENCE</scope>
</reference>
<name>A0A383AJU1_9ZZZZ</name>
<gene>
    <name evidence="1" type="ORF">METZ01_LOCUS460212</name>
</gene>
<protein>
    <recommendedName>
        <fullName evidence="2">Nucleotide-diphospho-sugar transferase domain-containing protein</fullName>
    </recommendedName>
</protein>
<dbReference type="AlphaFoldDB" id="A0A383AJU1"/>
<evidence type="ECO:0008006" key="2">
    <source>
        <dbReference type="Google" id="ProtNLM"/>
    </source>
</evidence>
<organism evidence="1">
    <name type="scientific">marine metagenome</name>
    <dbReference type="NCBI Taxonomy" id="408172"/>
    <lineage>
        <taxon>unclassified sequences</taxon>
        <taxon>metagenomes</taxon>
        <taxon>ecological metagenomes</taxon>
    </lineage>
</organism>
<sequence>MGDVLYIKKDSNNFLKSVALLTYSHSSYKDVLDIYFFQLTKYFPQIKGYLLIDKLDSVIPSNHEVVYYDDDFSYYKHCLNAITAIEEDYLIYMQDDYFFFSEPNLNVLNESLSRLKSDNLDFIRLIRSGILKL</sequence>
<accession>A0A383AJU1</accession>